<dbReference type="Gene3D" id="3.60.15.10">
    <property type="entry name" value="Ribonuclease Z/Hydroxyacylglutathione hydrolase-like"/>
    <property type="match status" value="1"/>
</dbReference>
<dbReference type="EMBL" id="MZ420154">
    <property type="protein sequence ID" value="QYA18574.1"/>
    <property type="molecule type" value="Genomic_DNA"/>
</dbReference>
<dbReference type="InterPro" id="IPR036866">
    <property type="entry name" value="RibonucZ/Hydroxyglut_hydro"/>
</dbReference>
<dbReference type="PANTHER" id="PTHR46504">
    <property type="entry name" value="TRNASE Z TRZ1"/>
    <property type="match status" value="1"/>
</dbReference>
<protein>
    <submittedName>
        <fullName evidence="1">Ribonuclease Z</fullName>
    </submittedName>
</protein>
<sequence length="291" mass="33661">MLKKFSFKNWTVIGSSIASDQTTLLIKEFSLCFDMGHTFPACVKKAKTVAISHGHQDHIGSIHLHIRKRLRNNLPGCTYILPKICEEPFRYMYSSVESLDEGRDTVQVRTDLSPIAIKYADDSLSHQLNNSSFLKCFDMIHKIPSKGYTIFETRRKLKPEYRSLSIIDIEKVKKESNVEIEEIMQVPLISFSGDTTIEGVLRCQSMLESKLLILECTYIDDKVSQQECKNRGHVHLKDIVENWNHFQNEHILLVHLSPRYTKVDVEKARSTLPFNISQKITFFDLCQTYNE</sequence>
<organism evidence="1">
    <name type="scientific">Clandestinovirus</name>
    <dbReference type="NCBI Taxonomy" id="2831644"/>
    <lineage>
        <taxon>Viruses</taxon>
    </lineage>
</organism>
<dbReference type="PANTHER" id="PTHR46504:SF2">
    <property type="entry name" value="TRNASE Z TRZ1"/>
    <property type="match status" value="1"/>
</dbReference>
<gene>
    <name evidence="1" type="ORF">KOM_12_305</name>
</gene>
<reference evidence="1" key="1">
    <citation type="submission" date="2021-06" db="EMBL/GenBank/DDBJ databases">
        <authorList>
            <person name="Rolland C."/>
        </authorList>
    </citation>
    <scope>NUCLEOTIDE SEQUENCE</scope>
    <source>
        <strain evidence="1">347.936635</strain>
    </source>
</reference>
<name>A0A8F8KR02_9VIRU</name>
<dbReference type="SUPFAM" id="SSF56281">
    <property type="entry name" value="Metallo-hydrolase/oxidoreductase"/>
    <property type="match status" value="1"/>
</dbReference>
<evidence type="ECO:0000313" key="1">
    <source>
        <dbReference type="EMBL" id="QYA18574.1"/>
    </source>
</evidence>
<proteinExistence type="predicted"/>
<accession>A0A8F8KR02</accession>